<reference evidence="1" key="2">
    <citation type="submission" date="2020-11" db="EMBL/GenBank/DDBJ databases">
        <authorList>
            <person name="McCartney M.A."/>
            <person name="Auch B."/>
            <person name="Kono T."/>
            <person name="Mallez S."/>
            <person name="Becker A."/>
            <person name="Gohl D.M."/>
            <person name="Silverstein K.A.T."/>
            <person name="Koren S."/>
            <person name="Bechman K.B."/>
            <person name="Herman A."/>
            <person name="Abrahante J.E."/>
            <person name="Garbe J."/>
        </authorList>
    </citation>
    <scope>NUCLEOTIDE SEQUENCE</scope>
    <source>
        <strain evidence="1">Duluth1</strain>
        <tissue evidence="1">Whole animal</tissue>
    </source>
</reference>
<proteinExistence type="predicted"/>
<reference evidence="1" key="1">
    <citation type="journal article" date="2019" name="bioRxiv">
        <title>The Genome of the Zebra Mussel, Dreissena polymorpha: A Resource for Invasive Species Research.</title>
        <authorList>
            <person name="McCartney M.A."/>
            <person name="Auch B."/>
            <person name="Kono T."/>
            <person name="Mallez S."/>
            <person name="Zhang Y."/>
            <person name="Obille A."/>
            <person name="Becker A."/>
            <person name="Abrahante J.E."/>
            <person name="Garbe J."/>
            <person name="Badalamenti J.P."/>
            <person name="Herman A."/>
            <person name="Mangelson H."/>
            <person name="Liachko I."/>
            <person name="Sullivan S."/>
            <person name="Sone E.D."/>
            <person name="Koren S."/>
            <person name="Silverstein K.A.T."/>
            <person name="Beckman K.B."/>
            <person name="Gohl D.M."/>
        </authorList>
    </citation>
    <scope>NUCLEOTIDE SEQUENCE</scope>
    <source>
        <strain evidence="1">Duluth1</strain>
        <tissue evidence="1">Whole animal</tissue>
    </source>
</reference>
<gene>
    <name evidence="1" type="ORF">DPMN_189447</name>
</gene>
<accession>A0A9D4I9H6</accession>
<keyword evidence="2" id="KW-1185">Reference proteome</keyword>
<dbReference type="Proteomes" id="UP000828390">
    <property type="component" value="Unassembled WGS sequence"/>
</dbReference>
<comment type="caution">
    <text evidence="1">The sequence shown here is derived from an EMBL/GenBank/DDBJ whole genome shotgun (WGS) entry which is preliminary data.</text>
</comment>
<sequence length="81" mass="9360">MPQYMYLQASQKCDQVGPGTISAVNDGCQPPLLRFLTEIRKNSCTKQKILDVFNEDKVYDARLGIRFVKLAELIHILWLYL</sequence>
<evidence type="ECO:0000313" key="2">
    <source>
        <dbReference type="Proteomes" id="UP000828390"/>
    </source>
</evidence>
<dbReference type="AlphaFoldDB" id="A0A9D4I9H6"/>
<dbReference type="EMBL" id="JAIWYP010000010">
    <property type="protein sequence ID" value="KAH3754766.1"/>
    <property type="molecule type" value="Genomic_DNA"/>
</dbReference>
<name>A0A9D4I9H6_DREPO</name>
<organism evidence="1 2">
    <name type="scientific">Dreissena polymorpha</name>
    <name type="common">Zebra mussel</name>
    <name type="synonym">Mytilus polymorpha</name>
    <dbReference type="NCBI Taxonomy" id="45954"/>
    <lineage>
        <taxon>Eukaryota</taxon>
        <taxon>Metazoa</taxon>
        <taxon>Spiralia</taxon>
        <taxon>Lophotrochozoa</taxon>
        <taxon>Mollusca</taxon>
        <taxon>Bivalvia</taxon>
        <taxon>Autobranchia</taxon>
        <taxon>Heteroconchia</taxon>
        <taxon>Euheterodonta</taxon>
        <taxon>Imparidentia</taxon>
        <taxon>Neoheterodontei</taxon>
        <taxon>Myida</taxon>
        <taxon>Dreissenoidea</taxon>
        <taxon>Dreissenidae</taxon>
        <taxon>Dreissena</taxon>
    </lineage>
</organism>
<protein>
    <submittedName>
        <fullName evidence="1">Uncharacterized protein</fullName>
    </submittedName>
</protein>
<evidence type="ECO:0000313" key="1">
    <source>
        <dbReference type="EMBL" id="KAH3754766.1"/>
    </source>
</evidence>